<dbReference type="InterPro" id="IPR041289">
    <property type="entry name" value="Bact_RF_family3"/>
</dbReference>
<evidence type="ECO:0000256" key="1">
    <source>
        <dbReference type="SAM" id="MobiDB-lite"/>
    </source>
</evidence>
<proteinExistence type="predicted"/>
<dbReference type="Proteomes" id="UP000030949">
    <property type="component" value="Unassembled WGS sequence"/>
</dbReference>
<organism evidence="2 3">
    <name type="scientific">Pseudomonas frederiksbergensis</name>
    <dbReference type="NCBI Taxonomy" id="104087"/>
    <lineage>
        <taxon>Bacteria</taxon>
        <taxon>Pseudomonadati</taxon>
        <taxon>Pseudomonadota</taxon>
        <taxon>Gammaproteobacteria</taxon>
        <taxon>Pseudomonadales</taxon>
        <taxon>Pseudomonadaceae</taxon>
        <taxon>Pseudomonas</taxon>
    </lineage>
</organism>
<dbReference type="Pfam" id="PF18845">
    <property type="entry name" value="baeRF_family3"/>
    <property type="match status" value="1"/>
</dbReference>
<sequence length="391" mass="43502">MTAHQPFSRQVLAELLAFDEQPSLSLYMPTHRTFPERSQDPIRYKNLVRDLQTQLEQQHPGMDCAPLLAPFLALVEDQGIWNSNRDGIAVFGARDYFKVISVSQRLPECAFANSHPYLKPLLRLVQSTERYQALCLTRNEVWLYEGSSEQLEKIELAEQVPRNQNEALGDELTPGDQQGFPNGFSRSGERGDAMMHESAGGGKQDEINLDRERFFRAVDKAILQYHSQPSGLPMILVALPENQAVFRAVCHNQHLLAQGIEGDPSRLSVEELRLQCAKLMAHSHADQVVDSLNRYGVAVGQGRALDKLAEIAKAAWEGRVAMLLVEAERQVPGQLDPEKGRLIIDESGDEQAPDVLDELILAVTRQGGEVVVVPPEHVMPTDTGAAAVCRF</sequence>
<name>A0A0B1YYB7_9PSED</name>
<dbReference type="OrthoDB" id="4393931at2"/>
<gene>
    <name evidence="2" type="ORF">JZ00_25685</name>
</gene>
<comment type="caution">
    <text evidence="2">The sequence shown here is derived from an EMBL/GenBank/DDBJ whole genome shotgun (WGS) entry which is preliminary data.</text>
</comment>
<evidence type="ECO:0000313" key="2">
    <source>
        <dbReference type="EMBL" id="KHK61991.1"/>
    </source>
</evidence>
<dbReference type="RefSeq" id="WP_039593967.1">
    <property type="nucleotide sequence ID" value="NZ_JQGJ02000020.1"/>
</dbReference>
<dbReference type="AlphaFoldDB" id="A0A0B1YYB7"/>
<protein>
    <submittedName>
        <fullName evidence="2">Uncharacterized protein</fullName>
    </submittedName>
</protein>
<reference evidence="3" key="1">
    <citation type="submission" date="2015-03" db="EMBL/GenBank/DDBJ databases">
        <title>Pseudomonas frederiksbergensis hydrocarbon degrader.</title>
        <authorList>
            <person name="Brown L.M."/>
            <person name="Ruiz O.N."/>
            <person name="Mueller S."/>
            <person name="Gunasekera T.S."/>
        </authorList>
    </citation>
    <scope>NUCLEOTIDE SEQUENCE [LARGE SCALE GENOMIC DNA]</scope>
    <source>
        <strain evidence="3">SI8</strain>
    </source>
</reference>
<evidence type="ECO:0000313" key="3">
    <source>
        <dbReference type="Proteomes" id="UP000030949"/>
    </source>
</evidence>
<dbReference type="EMBL" id="JQGJ01000023">
    <property type="protein sequence ID" value="KHK61991.1"/>
    <property type="molecule type" value="Genomic_DNA"/>
</dbReference>
<accession>A0A0B1YYB7</accession>
<feature type="region of interest" description="Disordered" evidence="1">
    <location>
        <begin position="167"/>
        <end position="204"/>
    </location>
</feature>